<organism evidence="4 5">
    <name type="scientific">Escherichia coli</name>
    <dbReference type="NCBI Taxonomy" id="562"/>
    <lineage>
        <taxon>Bacteria</taxon>
        <taxon>Pseudomonadati</taxon>
        <taxon>Pseudomonadota</taxon>
        <taxon>Gammaproteobacteria</taxon>
        <taxon>Enterobacterales</taxon>
        <taxon>Enterobacteriaceae</taxon>
        <taxon>Escherichia</taxon>
    </lineage>
</organism>
<evidence type="ECO:0000313" key="5">
    <source>
        <dbReference type="Proteomes" id="UP000321461"/>
    </source>
</evidence>
<evidence type="ECO:0000313" key="7">
    <source>
        <dbReference type="Proteomes" id="UP000480485"/>
    </source>
</evidence>
<proteinExistence type="predicted"/>
<dbReference type="Proteomes" id="UP000321461">
    <property type="component" value="Unassembled WGS sequence"/>
</dbReference>
<feature type="domain" description="RNA polymerase sigma-70 region 4" evidence="1">
    <location>
        <begin position="328"/>
        <end position="359"/>
    </location>
</feature>
<accession>A0A243ZPD2</accession>
<dbReference type="AlphaFoldDB" id="A0A243ZPD2"/>
<protein>
    <submittedName>
        <fullName evidence="4">RNA polymerase subunit sigma-70</fullName>
    </submittedName>
</protein>
<evidence type="ECO:0000313" key="4">
    <source>
        <dbReference type="EMBL" id="TXT02359.1"/>
    </source>
</evidence>
<evidence type="ECO:0000313" key="6">
    <source>
        <dbReference type="Proteomes" id="UP000462271"/>
    </source>
</evidence>
<gene>
    <name evidence="4" type="ORF">FWK02_07595</name>
    <name evidence="3" type="ORF">GP954_11720</name>
    <name evidence="2" type="ORF">GQM21_23810</name>
</gene>
<dbReference type="Proteomes" id="UP000480485">
    <property type="component" value="Unassembled WGS sequence"/>
</dbReference>
<evidence type="ECO:0000313" key="3">
    <source>
        <dbReference type="EMBL" id="MWT85811.1"/>
    </source>
</evidence>
<dbReference type="EMBL" id="WTRN01000173">
    <property type="protein sequence ID" value="MWT85811.1"/>
    <property type="molecule type" value="Genomic_DNA"/>
</dbReference>
<name>A0A243ZPD2_ECOLX</name>
<evidence type="ECO:0000313" key="2">
    <source>
        <dbReference type="EMBL" id="MWL00151.1"/>
    </source>
</evidence>
<reference evidence="2 6" key="2">
    <citation type="submission" date="2019-12" db="EMBL/GenBank/DDBJ databases">
        <title>Enteriobacteria Tanzani isolates_10432.</title>
        <authorList>
            <person name="Subbiah M."/>
            <person name="Call D."/>
        </authorList>
    </citation>
    <scope>NUCLEOTIDE SEQUENCE [LARGE SCALE GENOMIC DNA]</scope>
    <source>
        <strain evidence="2 6">10432wG8</strain>
    </source>
</reference>
<dbReference type="InterPro" id="IPR013324">
    <property type="entry name" value="RNA_pol_sigma_r3/r4-like"/>
</dbReference>
<dbReference type="Proteomes" id="UP000462271">
    <property type="component" value="Unassembled WGS sequence"/>
</dbReference>
<reference evidence="4 5" key="1">
    <citation type="submission" date="2019-08" db="EMBL/GenBank/DDBJ databases">
        <title>Whole genome analysis of cultivated E. coli strains isolated from CD patients and healthy donors.</title>
        <authorList>
            <person name="Siniagina M.N."/>
            <person name="Markelova M.I."/>
            <person name="Laikov A.V."/>
            <person name="Boulygina E.A."/>
            <person name="Khusnutdinova D.R."/>
            <person name="Kharchenko A."/>
            <person name="Grigoryeva T.V."/>
        </authorList>
    </citation>
    <scope>NUCLEOTIDE SEQUENCE [LARGE SCALE GENOMIC DNA]</scope>
    <source>
        <strain evidence="4 5">3_77_5</strain>
    </source>
</reference>
<sequence length="816" mass="93089">MEKIDIVADQLQLDRALNKLIHNLVEESQLTLGETLSAWELCEKLSMQQFMALKKNVYFADLLRAVEISLPLRQTLHVDGAEIRQVETEFEEKPEVARDEPVMECLRIPALSTSLETIQLPERFMKLIKRLKNIQLINPNFVPGETFGELITLSVNELAEQPGVGVLYIDTFKELQQLAQSAPAVEAIDTANMGIDFAKVDISQMRLSLAGVETKHTKALEKFGRYLKTEDMGEMLQAILHAEYEQLVAIPTWGKGSITKLLAFRDRLREEIIAIQNGDIDYLALESVLIVPKRLINCPLNKLEAVLLEDIESYFDKSSEMKVDIAQRRWGFVEEKKTLEEIGADYVVSRERIRQIQADIRQEFLGHMRISQPLVWEALEPEISPDLSVKMQTLFSCFSSERDFFEFLDMVSGQTELIAHVYPEIDKAILNTYFAENGAPIHLDDIREFIPSVCSIEIPYVDNAIRHLAQQGVIQLKDENVYPLQLKKAEASACVLIKHEKGLPWLDIAKLINGNNYSRSPVYEDRLDHEAFNQPEYIYLSGKGTYKHTCFIDVDAALIDDIFLEMMEYAEKNSRPVFHLNEFYQASRNLKKHDYYVIRHFVKHFGEDYGFYFDGKSQTDSIGLEKGFKNITQKDVIVEAMNNSDKPLTKPEIANLLKSKSLAHASFYLDDLIERGSVVQVDHMLYTTPACAYKNIVIDDYVAALHALLLHFGKPVEPSIFKAQLNMQFERSYSKYFYASLARLNAKAQGWHRKHSLYSATEIPFSNISSAMDMLCDSGAPLQQNIDALQANIAITRETAAIAIRNWRTARSMVNG</sequence>
<dbReference type="RefSeq" id="WP_000410983.1">
    <property type="nucleotide sequence ID" value="NZ_AP027479.1"/>
</dbReference>
<dbReference type="EMBL" id="WTML01000175">
    <property type="protein sequence ID" value="MWL00151.1"/>
    <property type="molecule type" value="Genomic_DNA"/>
</dbReference>
<evidence type="ECO:0000259" key="1">
    <source>
        <dbReference type="Pfam" id="PF04545"/>
    </source>
</evidence>
<dbReference type="GO" id="GO:0006352">
    <property type="term" value="P:DNA-templated transcription initiation"/>
    <property type="evidence" value="ECO:0007669"/>
    <property type="project" value="InterPro"/>
</dbReference>
<dbReference type="GO" id="GO:0003700">
    <property type="term" value="F:DNA-binding transcription factor activity"/>
    <property type="evidence" value="ECO:0007669"/>
    <property type="project" value="InterPro"/>
</dbReference>
<dbReference type="Gene3D" id="1.10.10.10">
    <property type="entry name" value="Winged helix-like DNA-binding domain superfamily/Winged helix DNA-binding domain"/>
    <property type="match status" value="1"/>
</dbReference>
<dbReference type="EMBL" id="VSBS01000183">
    <property type="protein sequence ID" value="TXT02359.1"/>
    <property type="molecule type" value="Genomic_DNA"/>
</dbReference>
<dbReference type="InterPro" id="IPR007630">
    <property type="entry name" value="RNA_pol_sigma70_r4"/>
</dbReference>
<reference evidence="3 7" key="3">
    <citation type="submission" date="2019-12" db="EMBL/GenBank/DDBJ databases">
        <title>Enteriobacteria Tanzani isolates_8377-8380.</title>
        <authorList>
            <person name="Subbiah M."/>
            <person name="Call D."/>
        </authorList>
    </citation>
    <scope>NUCLEOTIDE SEQUENCE [LARGE SCALE GENOMIC DNA]</scope>
    <source>
        <strain evidence="3 7">8378wC7</strain>
    </source>
</reference>
<dbReference type="Pfam" id="PF04545">
    <property type="entry name" value="Sigma70_r4"/>
    <property type="match status" value="1"/>
</dbReference>
<comment type="caution">
    <text evidence="4">The sequence shown here is derived from an EMBL/GenBank/DDBJ whole genome shotgun (WGS) entry which is preliminary data.</text>
</comment>
<dbReference type="SUPFAM" id="SSF88659">
    <property type="entry name" value="Sigma3 and sigma4 domains of RNA polymerase sigma factors"/>
    <property type="match status" value="1"/>
</dbReference>
<dbReference type="InterPro" id="IPR036388">
    <property type="entry name" value="WH-like_DNA-bd_sf"/>
</dbReference>